<reference evidence="2" key="1">
    <citation type="journal article" date="2019" name="Curr. Biol.">
        <title>Genome Sequence of Striga asiatica Provides Insight into the Evolution of Plant Parasitism.</title>
        <authorList>
            <person name="Yoshida S."/>
            <person name="Kim S."/>
            <person name="Wafula E.K."/>
            <person name="Tanskanen J."/>
            <person name="Kim Y.M."/>
            <person name="Honaas L."/>
            <person name="Yang Z."/>
            <person name="Spallek T."/>
            <person name="Conn C.E."/>
            <person name="Ichihashi Y."/>
            <person name="Cheong K."/>
            <person name="Cui S."/>
            <person name="Der J.P."/>
            <person name="Gundlach H."/>
            <person name="Jiao Y."/>
            <person name="Hori C."/>
            <person name="Ishida J.K."/>
            <person name="Kasahara H."/>
            <person name="Kiba T."/>
            <person name="Kim M.S."/>
            <person name="Koo N."/>
            <person name="Laohavisit A."/>
            <person name="Lee Y.H."/>
            <person name="Lumba S."/>
            <person name="McCourt P."/>
            <person name="Mortimer J.C."/>
            <person name="Mutuku J.M."/>
            <person name="Nomura T."/>
            <person name="Sasaki-Sekimoto Y."/>
            <person name="Seto Y."/>
            <person name="Wang Y."/>
            <person name="Wakatake T."/>
            <person name="Sakakibara H."/>
            <person name="Demura T."/>
            <person name="Yamaguchi S."/>
            <person name="Yoneyama K."/>
            <person name="Manabe R.I."/>
            <person name="Nelson D.C."/>
            <person name="Schulman A.H."/>
            <person name="Timko M.P."/>
            <person name="dePamphilis C.W."/>
            <person name="Choi D."/>
            <person name="Shirasu K."/>
        </authorList>
    </citation>
    <scope>NUCLEOTIDE SEQUENCE [LARGE SCALE GENOMIC DNA]</scope>
    <source>
        <strain evidence="2">cv. UVA1</strain>
    </source>
</reference>
<protein>
    <submittedName>
        <fullName evidence="1">F8A5.1 protein</fullName>
    </submittedName>
</protein>
<dbReference type="PANTHER" id="PTHR36722">
    <property type="entry name" value="TYPE 2 DNA TOPOISOMERASE 6 SUBUNIT B-LIKE"/>
    <property type="match status" value="1"/>
</dbReference>
<dbReference type="InterPro" id="IPR034566">
    <property type="entry name" value="MTOPVIB_plant"/>
</dbReference>
<name>A0A5A7Q6F2_STRAF</name>
<dbReference type="AlphaFoldDB" id="A0A5A7Q6F2"/>
<dbReference type="PANTHER" id="PTHR36722:SF1">
    <property type="entry name" value="TYPE 2 DNA TOPOISOMERASE 6 SUBUNIT B-LIKE"/>
    <property type="match status" value="1"/>
</dbReference>
<dbReference type="GO" id="GO:0007131">
    <property type="term" value="P:reciprocal meiotic recombination"/>
    <property type="evidence" value="ECO:0007669"/>
    <property type="project" value="TreeGrafter"/>
</dbReference>
<evidence type="ECO:0000313" key="1">
    <source>
        <dbReference type="EMBL" id="GER40027.1"/>
    </source>
</evidence>
<comment type="caution">
    <text evidence="1">The sequence shown here is derived from an EMBL/GenBank/DDBJ whole genome shotgun (WGS) entry which is preliminary data.</text>
</comment>
<gene>
    <name evidence="1" type="ORF">STAS_16672</name>
</gene>
<dbReference type="GO" id="GO:0042138">
    <property type="term" value="P:meiotic DNA double-strand break formation"/>
    <property type="evidence" value="ECO:0007669"/>
    <property type="project" value="InterPro"/>
</dbReference>
<dbReference type="Proteomes" id="UP000325081">
    <property type="component" value="Unassembled WGS sequence"/>
</dbReference>
<dbReference type="OrthoDB" id="1918529at2759"/>
<proteinExistence type="predicted"/>
<evidence type="ECO:0000313" key="2">
    <source>
        <dbReference type="Proteomes" id="UP000325081"/>
    </source>
</evidence>
<accession>A0A5A7Q6F2</accession>
<organism evidence="1 2">
    <name type="scientific">Striga asiatica</name>
    <name type="common">Asiatic witchweed</name>
    <name type="synonym">Buchnera asiatica</name>
    <dbReference type="NCBI Taxonomy" id="4170"/>
    <lineage>
        <taxon>Eukaryota</taxon>
        <taxon>Viridiplantae</taxon>
        <taxon>Streptophyta</taxon>
        <taxon>Embryophyta</taxon>
        <taxon>Tracheophyta</taxon>
        <taxon>Spermatophyta</taxon>
        <taxon>Magnoliopsida</taxon>
        <taxon>eudicotyledons</taxon>
        <taxon>Gunneridae</taxon>
        <taxon>Pentapetalae</taxon>
        <taxon>asterids</taxon>
        <taxon>lamiids</taxon>
        <taxon>Lamiales</taxon>
        <taxon>Orobanchaceae</taxon>
        <taxon>Buchnereae</taxon>
        <taxon>Striga</taxon>
    </lineage>
</organism>
<keyword evidence="2" id="KW-1185">Reference proteome</keyword>
<sequence length="432" mass="47613">MEVNSLDQLCKFVISDTGIGSTLEEFQVLKYQNDSICSSKWGGILCIASTSISDEEIHHLKFDLNEVVSSRRLVRVTSASKNVSFSVCEETDDIITMLSSFIQKILLLRAPKIAVELIVESGCKSKPGNIILQNPCGTLSMHATNIDYLKLGLRDYVSKHGNRLAEACHSCFSAGKNLKVGSGVACSRGNQQSGRQVMEVVIVISETSMPDEPSCFRSHGRKSEVLYFRDFTPCSISQPSLDALTSIEWKNYGLVLKSVGDEDGVTLLEWENFPSCSRIDIVLHNHCKQLTTLPCPENNQIDRLLTRKAVKLALTELKKKNAGLLLSERAVKICKYAPDLAKTISGLIMSSHDPSFQAECLSLLGLKSEGNEKDAVANCITDKIISVVAANDRKSRSSKETTTLFSDDAHRGLYVPDEECEEGEQGFDYIDL</sequence>
<dbReference type="EMBL" id="BKCP01005805">
    <property type="protein sequence ID" value="GER40027.1"/>
    <property type="molecule type" value="Genomic_DNA"/>
</dbReference>
<dbReference type="GO" id="GO:0030674">
    <property type="term" value="F:protein-macromolecule adaptor activity"/>
    <property type="evidence" value="ECO:0007669"/>
    <property type="project" value="TreeGrafter"/>
</dbReference>
<dbReference type="GO" id="GO:0000793">
    <property type="term" value="C:condensed chromosome"/>
    <property type="evidence" value="ECO:0007669"/>
    <property type="project" value="TreeGrafter"/>
</dbReference>